<dbReference type="PROSITE" id="PS51257">
    <property type="entry name" value="PROKAR_LIPOPROTEIN"/>
    <property type="match status" value="1"/>
</dbReference>
<dbReference type="Proteomes" id="UP000679691">
    <property type="component" value="Unassembled WGS sequence"/>
</dbReference>
<reference evidence="1" key="1">
    <citation type="submission" date="2021-03" db="EMBL/GenBank/DDBJ databases">
        <authorList>
            <person name="Lu T."/>
            <person name="Wang Q."/>
            <person name="Han X."/>
        </authorList>
    </citation>
    <scope>NUCLEOTIDE SEQUENCE</scope>
    <source>
        <strain evidence="1">WQ 2009</strain>
    </source>
</reference>
<evidence type="ECO:0000313" key="2">
    <source>
        <dbReference type="Proteomes" id="UP000679691"/>
    </source>
</evidence>
<dbReference type="EMBL" id="JAGKSB010000012">
    <property type="protein sequence ID" value="MBP3944014.1"/>
    <property type="molecule type" value="Genomic_DNA"/>
</dbReference>
<evidence type="ECO:0000313" key="1">
    <source>
        <dbReference type="EMBL" id="MBP3944014.1"/>
    </source>
</evidence>
<sequence length="136" mass="15218">MKKIVFSLALSGVLLGACQQKGQDTDAVQKETIQVHDEIMPLISSFDQKTIRIDSLLVNLASLKQEDPALDTSKYGQDLRKLKMNLEAATDSMMEWMQAYSADSLEVTYQNQELVKIKAMKATFEKVQAEADSTLK</sequence>
<dbReference type="AlphaFoldDB" id="A0A8T4HB67"/>
<dbReference type="RefSeq" id="WP_353547521.1">
    <property type="nucleotide sequence ID" value="NZ_JAGKSB010000012.1"/>
</dbReference>
<organism evidence="1 2">
    <name type="scientific">Rhinopithecimicrobium faecis</name>
    <dbReference type="NCBI Taxonomy" id="2820698"/>
    <lineage>
        <taxon>Bacteria</taxon>
        <taxon>Pseudomonadati</taxon>
        <taxon>Bacteroidota</taxon>
        <taxon>Sphingobacteriia</taxon>
        <taxon>Sphingobacteriales</taxon>
        <taxon>Sphingobacteriaceae</taxon>
        <taxon>Rhinopithecimicrobium</taxon>
    </lineage>
</organism>
<name>A0A8T4HB67_9SPHI</name>
<comment type="caution">
    <text evidence="1">The sequence shown here is derived from an EMBL/GenBank/DDBJ whole genome shotgun (WGS) entry which is preliminary data.</text>
</comment>
<accession>A0A8T4HB67</accession>
<proteinExistence type="predicted"/>
<protein>
    <submittedName>
        <fullName evidence="1">Transposase</fullName>
    </submittedName>
</protein>
<gene>
    <name evidence="1" type="ORF">J5U18_10655</name>
</gene>
<keyword evidence="2" id="KW-1185">Reference proteome</keyword>